<dbReference type="Pfam" id="PF23812">
    <property type="entry name" value="Phage_TAC_18"/>
    <property type="match status" value="1"/>
</dbReference>
<dbReference type="Proteomes" id="UP000238493">
    <property type="component" value="Unassembled WGS sequence"/>
</dbReference>
<accession>A0A2S7IW42</accession>
<evidence type="ECO:0000313" key="1">
    <source>
        <dbReference type="EMBL" id="PQA72225.1"/>
    </source>
</evidence>
<dbReference type="InterPro" id="IPR056919">
    <property type="entry name" value="Phage_TAC_18"/>
</dbReference>
<dbReference type="AlphaFoldDB" id="A0A2S7IW42"/>
<protein>
    <submittedName>
        <fullName evidence="1">Uncharacterized protein</fullName>
    </submittedName>
</protein>
<evidence type="ECO:0000313" key="2">
    <source>
        <dbReference type="Proteomes" id="UP000238493"/>
    </source>
</evidence>
<dbReference type="OrthoDB" id="8245269at2"/>
<name>A0A2S7IW42_9HYPH</name>
<dbReference type="EMBL" id="PTRC01000033">
    <property type="protein sequence ID" value="PQA72225.1"/>
    <property type="molecule type" value="Genomic_DNA"/>
</dbReference>
<proteinExistence type="predicted"/>
<keyword evidence="2" id="KW-1185">Reference proteome</keyword>
<sequence>MELNASRQIGFVACPITWLEIDALSRGAGLDIRPWERELIREIDMAVMTLWRAKENKTGQQKPVVQQRKLSEGLFDALF</sequence>
<gene>
    <name evidence="1" type="ORF">C3731_17660</name>
</gene>
<reference evidence="1 2" key="1">
    <citation type="submission" date="2018-02" db="EMBL/GenBank/DDBJ databases">
        <title>Draft genome sequence of Ochrobactrum oryzae found in Brazil.</title>
        <authorList>
            <person name="Cerdeira L."/>
            <person name="Andrade F."/>
            <person name="Zacariotto T."/>
            <person name="Barbosa B."/>
            <person name="Santos S."/>
            <person name="Cassetari V."/>
            <person name="Lincopan N."/>
        </authorList>
    </citation>
    <scope>NUCLEOTIDE SEQUENCE [LARGE SCALE GENOMIC DNA]</scope>
    <source>
        <strain evidence="1 2">OA447</strain>
    </source>
</reference>
<comment type="caution">
    <text evidence="1">The sequence shown here is derived from an EMBL/GenBank/DDBJ whole genome shotgun (WGS) entry which is preliminary data.</text>
</comment>
<organism evidence="1 2">
    <name type="scientific">Brucella oryzae</name>
    <dbReference type="NCBI Taxonomy" id="335286"/>
    <lineage>
        <taxon>Bacteria</taxon>
        <taxon>Pseudomonadati</taxon>
        <taxon>Pseudomonadota</taxon>
        <taxon>Alphaproteobacteria</taxon>
        <taxon>Hyphomicrobiales</taxon>
        <taxon>Brucellaceae</taxon>
        <taxon>Brucella/Ochrobactrum group</taxon>
        <taxon>Brucella</taxon>
    </lineage>
</organism>